<dbReference type="InterPro" id="IPR003501">
    <property type="entry name" value="PTS_EIIB_2/3"/>
</dbReference>
<dbReference type="InterPro" id="IPR036634">
    <property type="entry name" value="PRD_sf"/>
</dbReference>
<dbReference type="Pfam" id="PF00874">
    <property type="entry name" value="PRD"/>
    <property type="match status" value="2"/>
</dbReference>
<keyword evidence="5" id="KW-0804">Transcription</keyword>
<keyword evidence="2" id="KW-0677">Repeat</keyword>
<dbReference type="SUPFAM" id="SSF52794">
    <property type="entry name" value="PTS system IIB component-like"/>
    <property type="match status" value="1"/>
</dbReference>
<dbReference type="Pfam" id="PF00359">
    <property type="entry name" value="PTS_EIIA_2"/>
    <property type="match status" value="1"/>
</dbReference>
<feature type="domain" description="PRD" evidence="8">
    <location>
        <begin position="188"/>
        <end position="295"/>
    </location>
</feature>
<sequence>MLSQKEITILKTLYNNLHTYVNSQEIASELKVSDRTARKYLSILREKISHNQAEIEAKQGQGYRLKILDEQRFETFYRHELQLVPTKNEITSIHEAKDRQYFILNSLFFSKDKLFMDDLANELFVSRSTISNDIVEVRKLLKPYDIEIKSKAGTGIYLSGSEQNNRHFIMNYFFMNRLQDNLYTFSNYVDFLEGISIEEIVIIVLDECRESQLGLSDFIIYNLVLHIGLAVKRIQAGFEIQVVPTHEFPQEAKEYQTALKIIRRLEETLHIAFPEEEATYIAMHLRNKVTSKKIFEKSTYTETQVKNQLIAALAKIDQQTGFALQQDTILIDGLLIHLTPLLTRLQNQTSIENPLLEDIKQKYGHLLALTIDNLSTMPVFQEYTITESEWAYITIHVTAAVERFFNSQKARVMVICATGLGSSQMLRIRLEHELGSKIIIEQVSSYYEISEELLEGIDLIISSIHLPNVIYSIPIVHVSVFLDDQDIQAINHELSKLKNNQNNIPLELREDGNEEQQTEKLIRQVMKPELFFRLSEQSEKEAVLNVLINKMNELESHDISSTLAKQLKLRESYSTVAFSPYLAVPHPIEPVTERAYVSIVVAPEGIYWDEEHPNIQLVFLMSPDYKNQTELEKISHWLVPIIENDTLRKKLVHCQNYDEFLSVFIEHHEKN</sequence>
<dbReference type="InterPro" id="IPR036095">
    <property type="entry name" value="PTS_EIIB-like_sf"/>
</dbReference>
<gene>
    <name evidence="9" type="ORF">BAU17_11340</name>
</gene>
<evidence type="ECO:0000259" key="8">
    <source>
        <dbReference type="PROSITE" id="PS51372"/>
    </source>
</evidence>
<feature type="domain" description="PTS EIIB type-2" evidence="7">
    <location>
        <begin position="410"/>
        <end position="502"/>
    </location>
</feature>
<keyword evidence="1" id="KW-0808">Transferase</keyword>
<dbReference type="SUPFAM" id="SSF55804">
    <property type="entry name" value="Phoshotransferase/anion transport protein"/>
    <property type="match status" value="1"/>
</dbReference>
<dbReference type="InterPro" id="IPR007737">
    <property type="entry name" value="Mga_HTH"/>
</dbReference>
<dbReference type="CDD" id="cd05568">
    <property type="entry name" value="PTS_IIB_bgl_like"/>
    <property type="match status" value="1"/>
</dbReference>
<dbReference type="InterPro" id="IPR016152">
    <property type="entry name" value="PTrfase/Anion_transptr"/>
</dbReference>
<dbReference type="PANTHER" id="PTHR30185:SF18">
    <property type="entry name" value="TRANSCRIPTIONAL REGULATOR MTLR"/>
    <property type="match status" value="1"/>
</dbReference>
<protein>
    <submittedName>
        <fullName evidence="9">Transcription antiterminator</fullName>
    </submittedName>
</protein>
<dbReference type="Pfam" id="PF08279">
    <property type="entry name" value="HTH_11"/>
    <property type="match status" value="1"/>
</dbReference>
<accession>A0ABQ6YZ97</accession>
<feature type="domain" description="PRD" evidence="8">
    <location>
        <begin position="300"/>
        <end position="407"/>
    </location>
</feature>
<dbReference type="SUPFAM" id="SSF46894">
    <property type="entry name" value="C-terminal effector domain of the bipartite response regulators"/>
    <property type="match status" value="1"/>
</dbReference>
<dbReference type="InterPro" id="IPR011608">
    <property type="entry name" value="PRD"/>
</dbReference>
<dbReference type="PROSITE" id="PS51372">
    <property type="entry name" value="PRD_2"/>
    <property type="match status" value="2"/>
</dbReference>
<dbReference type="InterPro" id="IPR013196">
    <property type="entry name" value="HTH_11"/>
</dbReference>
<dbReference type="PANTHER" id="PTHR30185">
    <property type="entry name" value="CRYPTIC BETA-GLUCOSIDE BGL OPERON ANTITERMINATOR"/>
    <property type="match status" value="1"/>
</dbReference>
<evidence type="ECO:0000259" key="7">
    <source>
        <dbReference type="PROSITE" id="PS51099"/>
    </source>
</evidence>
<evidence type="ECO:0000256" key="5">
    <source>
        <dbReference type="ARBA" id="ARBA00023163"/>
    </source>
</evidence>
<dbReference type="PROSITE" id="PS51099">
    <property type="entry name" value="PTS_EIIB_TYPE_2"/>
    <property type="match status" value="1"/>
</dbReference>
<dbReference type="Gene3D" id="1.10.10.10">
    <property type="entry name" value="Winged helix-like DNA-binding domain superfamily/Winged helix DNA-binding domain"/>
    <property type="match status" value="2"/>
</dbReference>
<dbReference type="RefSeq" id="WP_161902118.1">
    <property type="nucleotide sequence ID" value="NZ_MAEL01000038.1"/>
</dbReference>
<dbReference type="Gene3D" id="1.10.1790.10">
    <property type="entry name" value="PRD domain"/>
    <property type="match status" value="2"/>
</dbReference>
<organism evidence="9 10">
    <name type="scientific">Candidatus Enterococcus willemsii</name>
    <dbReference type="NCBI Taxonomy" id="1857215"/>
    <lineage>
        <taxon>Bacteria</taxon>
        <taxon>Bacillati</taxon>
        <taxon>Bacillota</taxon>
        <taxon>Bacilli</taxon>
        <taxon>Lactobacillales</taxon>
        <taxon>Enterococcaceae</taxon>
        <taxon>Enterococcus</taxon>
    </lineage>
</organism>
<dbReference type="Gene3D" id="3.40.50.2300">
    <property type="match status" value="1"/>
</dbReference>
<keyword evidence="3" id="KW-0805">Transcription regulation</keyword>
<evidence type="ECO:0000313" key="9">
    <source>
        <dbReference type="EMBL" id="KAF1303773.1"/>
    </source>
</evidence>
<dbReference type="SUPFAM" id="SSF63520">
    <property type="entry name" value="PTS-regulatory domain, PRD"/>
    <property type="match status" value="2"/>
</dbReference>
<proteinExistence type="predicted"/>
<dbReference type="EMBL" id="MAEL01000038">
    <property type="protein sequence ID" value="KAF1303773.1"/>
    <property type="molecule type" value="Genomic_DNA"/>
</dbReference>
<evidence type="ECO:0000256" key="3">
    <source>
        <dbReference type="ARBA" id="ARBA00023015"/>
    </source>
</evidence>
<dbReference type="InterPro" id="IPR050661">
    <property type="entry name" value="BglG_antiterminators"/>
</dbReference>
<dbReference type="InterPro" id="IPR013011">
    <property type="entry name" value="PTS_EIIB_2"/>
</dbReference>
<name>A0ABQ6YZ97_9ENTE</name>
<dbReference type="Pfam" id="PF05043">
    <property type="entry name" value="Mga"/>
    <property type="match status" value="1"/>
</dbReference>
<evidence type="ECO:0000313" key="10">
    <source>
        <dbReference type="Proteomes" id="UP000782705"/>
    </source>
</evidence>
<dbReference type="Proteomes" id="UP000782705">
    <property type="component" value="Unassembled WGS sequence"/>
</dbReference>
<evidence type="ECO:0000256" key="1">
    <source>
        <dbReference type="ARBA" id="ARBA00022679"/>
    </source>
</evidence>
<evidence type="ECO:0000256" key="2">
    <source>
        <dbReference type="ARBA" id="ARBA00022737"/>
    </source>
</evidence>
<dbReference type="InterPro" id="IPR016032">
    <property type="entry name" value="Sig_transdc_resp-reg_C-effctor"/>
</dbReference>
<evidence type="ECO:0000259" key="6">
    <source>
        <dbReference type="PROSITE" id="PS51094"/>
    </source>
</evidence>
<keyword evidence="4" id="KW-0010">Activator</keyword>
<comment type="caution">
    <text evidence="9">The sequence shown here is derived from an EMBL/GenBank/DDBJ whole genome shotgun (WGS) entry which is preliminary data.</text>
</comment>
<dbReference type="InterPro" id="IPR002178">
    <property type="entry name" value="PTS_EIIA_type-2_dom"/>
</dbReference>
<feature type="domain" description="PTS EIIA type-2" evidence="6">
    <location>
        <begin position="524"/>
        <end position="667"/>
    </location>
</feature>
<dbReference type="Gene3D" id="3.40.930.10">
    <property type="entry name" value="Mannitol-specific EII, Chain A"/>
    <property type="match status" value="1"/>
</dbReference>
<keyword evidence="10" id="KW-1185">Reference proteome</keyword>
<evidence type="ECO:0000256" key="4">
    <source>
        <dbReference type="ARBA" id="ARBA00023159"/>
    </source>
</evidence>
<dbReference type="PROSITE" id="PS51094">
    <property type="entry name" value="PTS_EIIA_TYPE_2"/>
    <property type="match status" value="1"/>
</dbReference>
<reference evidence="9 10" key="1">
    <citation type="submission" date="2016-06" db="EMBL/GenBank/DDBJ databases">
        <title>Four novel species of enterococci isolated from chicken manure.</title>
        <authorList>
            <person name="Van Tyne D."/>
        </authorList>
    </citation>
    <scope>NUCLEOTIDE SEQUENCE [LARGE SCALE GENOMIC DNA]</scope>
    <source>
        <strain evidence="9 10">CU12B</strain>
    </source>
</reference>
<dbReference type="InterPro" id="IPR036388">
    <property type="entry name" value="WH-like_DNA-bd_sf"/>
</dbReference>
<dbReference type="Pfam" id="PF02302">
    <property type="entry name" value="PTS_IIB"/>
    <property type="match status" value="1"/>
</dbReference>